<name>A0A6M8UBG7_9GAMM</name>
<proteinExistence type="predicted"/>
<evidence type="ECO:0000313" key="1">
    <source>
        <dbReference type="EMBL" id="QKJ86884.1"/>
    </source>
</evidence>
<dbReference type="InterPro" id="IPR010351">
    <property type="entry name" value="DUF943"/>
</dbReference>
<evidence type="ECO:0008006" key="3">
    <source>
        <dbReference type="Google" id="ProtNLM"/>
    </source>
</evidence>
<dbReference type="AlphaFoldDB" id="A0A6M8UBG7"/>
<dbReference type="Proteomes" id="UP000505325">
    <property type="component" value="Chromosome"/>
</dbReference>
<accession>A0A6M8UBG7</accession>
<reference evidence="1 2" key="1">
    <citation type="submission" date="2020-06" db="EMBL/GenBank/DDBJ databases">
        <title>Genome sequence of Paramixta manurensis strain PD-1.</title>
        <authorList>
            <person name="Lee C.W."/>
            <person name="Kim J."/>
        </authorList>
    </citation>
    <scope>NUCLEOTIDE SEQUENCE [LARGE SCALE GENOMIC DNA]</scope>
    <source>
        <strain evidence="1 2">PD-1</strain>
    </source>
</reference>
<gene>
    <name evidence="1" type="ORF">PMPD1_1934</name>
</gene>
<dbReference type="KEGG" id="pmak:PMPD1_1934"/>
<dbReference type="Pfam" id="PF06092">
    <property type="entry name" value="DUF943"/>
    <property type="match status" value="1"/>
</dbReference>
<sequence>MRITKKKLTFTLIVIVALSAIYRISLPAKIISVHQDSIFSDIVVKNFPITDSGKIKWWLDNQSDIENKYHIPHKDDKGRFAITFWSFGDGYKNISQEDIRLSTQTSDLKCFSDIKNGPNCIDKDRIMTVEKGLNGPITITTKKIYTISSSGKVKQEK</sequence>
<protein>
    <recommendedName>
        <fullName evidence="3">DUF943 family protein</fullName>
    </recommendedName>
</protein>
<dbReference type="EMBL" id="CP054212">
    <property type="protein sequence ID" value="QKJ86884.1"/>
    <property type="molecule type" value="Genomic_DNA"/>
</dbReference>
<dbReference type="RefSeq" id="WP_173633866.1">
    <property type="nucleotide sequence ID" value="NZ_CP054212.1"/>
</dbReference>
<organism evidence="1 2">
    <name type="scientific">Paramixta manurensis</name>
    <dbReference type="NCBI Taxonomy" id="2740817"/>
    <lineage>
        <taxon>Bacteria</taxon>
        <taxon>Pseudomonadati</taxon>
        <taxon>Pseudomonadota</taxon>
        <taxon>Gammaproteobacteria</taxon>
        <taxon>Enterobacterales</taxon>
        <taxon>Erwiniaceae</taxon>
        <taxon>Paramixta</taxon>
    </lineage>
</organism>
<evidence type="ECO:0000313" key="2">
    <source>
        <dbReference type="Proteomes" id="UP000505325"/>
    </source>
</evidence>
<keyword evidence="2" id="KW-1185">Reference proteome</keyword>